<dbReference type="InterPro" id="IPR043128">
    <property type="entry name" value="Rev_trsase/Diguanyl_cyclase"/>
</dbReference>
<dbReference type="Gene3D" id="1.10.340.70">
    <property type="match status" value="1"/>
</dbReference>
<dbReference type="FunFam" id="3.10.20.370:FF:000001">
    <property type="entry name" value="Retrovirus-related Pol polyprotein from transposon 17.6-like protein"/>
    <property type="match status" value="1"/>
</dbReference>
<dbReference type="AlphaFoldDB" id="A0A6G0XWH6"/>
<dbReference type="EMBL" id="VJMJ01000008">
    <property type="protein sequence ID" value="KAF0744820.1"/>
    <property type="molecule type" value="Genomic_DNA"/>
</dbReference>
<dbReference type="InterPro" id="IPR043502">
    <property type="entry name" value="DNA/RNA_pol_sf"/>
</dbReference>
<dbReference type="PROSITE" id="PS50994">
    <property type="entry name" value="INTEGRASE"/>
    <property type="match status" value="1"/>
</dbReference>
<keyword evidence="4" id="KW-0255">Endonuclease</keyword>
<dbReference type="InterPro" id="IPR001584">
    <property type="entry name" value="Integrase_cat-core"/>
</dbReference>
<dbReference type="Pfam" id="PF17921">
    <property type="entry name" value="Integrase_H2C2"/>
    <property type="match status" value="1"/>
</dbReference>
<dbReference type="SUPFAM" id="SSF56672">
    <property type="entry name" value="DNA/RNA polymerases"/>
    <property type="match status" value="1"/>
</dbReference>
<evidence type="ECO:0000256" key="2">
    <source>
        <dbReference type="ARBA" id="ARBA00022695"/>
    </source>
</evidence>
<evidence type="ECO:0000313" key="11">
    <source>
        <dbReference type="Proteomes" id="UP000481153"/>
    </source>
</evidence>
<feature type="domain" description="Integrase catalytic" evidence="9">
    <location>
        <begin position="630"/>
        <end position="789"/>
    </location>
</feature>
<dbReference type="GO" id="GO:0016787">
    <property type="term" value="F:hydrolase activity"/>
    <property type="evidence" value="ECO:0007669"/>
    <property type="project" value="UniProtKB-KW"/>
</dbReference>
<dbReference type="Proteomes" id="UP000481153">
    <property type="component" value="Unassembled WGS sequence"/>
</dbReference>
<dbReference type="InterPro" id="IPR036397">
    <property type="entry name" value="RNaseH_sf"/>
</dbReference>
<feature type="domain" description="Reverse transcriptase" evidence="8">
    <location>
        <begin position="9"/>
        <end position="188"/>
    </location>
</feature>
<dbReference type="GO" id="GO:0003964">
    <property type="term" value="F:RNA-directed DNA polymerase activity"/>
    <property type="evidence" value="ECO:0007669"/>
    <property type="project" value="UniProtKB-KW"/>
</dbReference>
<evidence type="ECO:0000259" key="9">
    <source>
        <dbReference type="PROSITE" id="PS50994"/>
    </source>
</evidence>
<organism evidence="10 11">
    <name type="scientific">Aphanomyces euteiches</name>
    <dbReference type="NCBI Taxonomy" id="100861"/>
    <lineage>
        <taxon>Eukaryota</taxon>
        <taxon>Sar</taxon>
        <taxon>Stramenopiles</taxon>
        <taxon>Oomycota</taxon>
        <taxon>Saprolegniomycetes</taxon>
        <taxon>Saprolegniales</taxon>
        <taxon>Verrucalvaceae</taxon>
        <taxon>Aphanomyces</taxon>
    </lineage>
</organism>
<dbReference type="InterPro" id="IPR041588">
    <property type="entry name" value="Integrase_H2C2"/>
</dbReference>
<dbReference type="GO" id="GO:0004519">
    <property type="term" value="F:endonuclease activity"/>
    <property type="evidence" value="ECO:0007669"/>
    <property type="project" value="UniProtKB-KW"/>
</dbReference>
<evidence type="ECO:0000256" key="3">
    <source>
        <dbReference type="ARBA" id="ARBA00022722"/>
    </source>
</evidence>
<dbReference type="PROSITE" id="PS50878">
    <property type="entry name" value="RT_POL"/>
    <property type="match status" value="1"/>
</dbReference>
<dbReference type="CDD" id="cd09274">
    <property type="entry name" value="RNase_HI_RT_Ty3"/>
    <property type="match status" value="1"/>
</dbReference>
<keyword evidence="2" id="KW-0548">Nucleotidyltransferase</keyword>
<comment type="caution">
    <text evidence="10">The sequence shown here is derived from an EMBL/GenBank/DDBJ whole genome shotgun (WGS) entry which is preliminary data.</text>
</comment>
<dbReference type="InterPro" id="IPR050951">
    <property type="entry name" value="Retrovirus_Pol_polyprotein"/>
</dbReference>
<dbReference type="Gene3D" id="3.30.70.270">
    <property type="match status" value="2"/>
</dbReference>
<evidence type="ECO:0000256" key="7">
    <source>
        <dbReference type="SAM" id="MobiDB-lite"/>
    </source>
</evidence>
<dbReference type="Pfam" id="PF17917">
    <property type="entry name" value="RT_RNaseH"/>
    <property type="match status" value="1"/>
</dbReference>
<keyword evidence="6" id="KW-0695">RNA-directed DNA polymerase</keyword>
<dbReference type="GO" id="GO:0003676">
    <property type="term" value="F:nucleic acid binding"/>
    <property type="evidence" value="ECO:0007669"/>
    <property type="project" value="InterPro"/>
</dbReference>
<dbReference type="Pfam" id="PF00665">
    <property type="entry name" value="rve"/>
    <property type="match status" value="1"/>
</dbReference>
<evidence type="ECO:0000313" key="10">
    <source>
        <dbReference type="EMBL" id="KAF0744820.1"/>
    </source>
</evidence>
<keyword evidence="1" id="KW-0808">Transferase</keyword>
<evidence type="ECO:0000256" key="1">
    <source>
        <dbReference type="ARBA" id="ARBA00022679"/>
    </source>
</evidence>
<dbReference type="GO" id="GO:0015074">
    <property type="term" value="P:DNA integration"/>
    <property type="evidence" value="ECO:0007669"/>
    <property type="project" value="InterPro"/>
</dbReference>
<accession>A0A6G0XWH6</accession>
<dbReference type="InterPro" id="IPR041373">
    <property type="entry name" value="RT_RNaseH"/>
</dbReference>
<dbReference type="Gene3D" id="3.10.20.370">
    <property type="match status" value="1"/>
</dbReference>
<dbReference type="FunFam" id="1.10.340.70:FF:000001">
    <property type="entry name" value="Retrovirus-related Pol polyprotein from transposon gypsy-like Protein"/>
    <property type="match status" value="1"/>
</dbReference>
<feature type="region of interest" description="Disordered" evidence="7">
    <location>
        <begin position="435"/>
        <end position="476"/>
    </location>
</feature>
<name>A0A6G0XWH6_9STRA</name>
<evidence type="ECO:0000256" key="4">
    <source>
        <dbReference type="ARBA" id="ARBA00022759"/>
    </source>
</evidence>
<dbReference type="CDD" id="cd01647">
    <property type="entry name" value="RT_LTR"/>
    <property type="match status" value="1"/>
</dbReference>
<dbReference type="SUPFAM" id="SSF53098">
    <property type="entry name" value="Ribonuclease H-like"/>
    <property type="match status" value="1"/>
</dbReference>
<dbReference type="FunFam" id="3.30.420.10:FF:000032">
    <property type="entry name" value="Retrovirus-related Pol polyprotein from transposon 297-like Protein"/>
    <property type="match status" value="1"/>
</dbReference>
<dbReference type="InterPro" id="IPR012337">
    <property type="entry name" value="RNaseH-like_sf"/>
</dbReference>
<dbReference type="PANTHER" id="PTHR37984:SF5">
    <property type="entry name" value="PROTEIN NYNRIN-LIKE"/>
    <property type="match status" value="1"/>
</dbReference>
<proteinExistence type="predicted"/>
<reference evidence="10 11" key="1">
    <citation type="submission" date="2019-07" db="EMBL/GenBank/DDBJ databases">
        <title>Genomics analysis of Aphanomyces spp. identifies a new class of oomycete effector associated with host adaptation.</title>
        <authorList>
            <person name="Gaulin E."/>
        </authorList>
    </citation>
    <scope>NUCLEOTIDE SEQUENCE [LARGE SCALE GENOMIC DNA]</scope>
    <source>
        <strain evidence="10 11">ATCC 201684</strain>
    </source>
</reference>
<evidence type="ECO:0008006" key="12">
    <source>
        <dbReference type="Google" id="ProtNLM"/>
    </source>
</evidence>
<evidence type="ECO:0000256" key="6">
    <source>
        <dbReference type="ARBA" id="ARBA00022918"/>
    </source>
</evidence>
<feature type="compositionally biased region" description="Basic residues" evidence="7">
    <location>
        <begin position="438"/>
        <end position="450"/>
    </location>
</feature>
<keyword evidence="3" id="KW-0540">Nuclease</keyword>
<evidence type="ECO:0000259" key="8">
    <source>
        <dbReference type="PROSITE" id="PS50878"/>
    </source>
</evidence>
<dbReference type="VEuPathDB" id="FungiDB:AeMF1_017926"/>
<keyword evidence="11" id="KW-1185">Reference proteome</keyword>
<gene>
    <name evidence="10" type="ORF">Ae201684_000727</name>
</gene>
<protein>
    <recommendedName>
        <fullName evidence="12">Reverse transcriptase</fullName>
    </recommendedName>
</protein>
<sequence length="1046" mass="119790">MEAEINQYQDLGLIRPSKSPWASPVLMIQKPDGSIRFCIDYRRLNKVTVKDSYPMPRIDDLLDVLGRAKLFSTMDIASGYWNVPMAKESIEKTAFTCKYGLYEWLVMPFGLCNAVPCFERLMEQILMDYKWRTCLVYLDDCIVFSEDFGTHLVRLRQVLSKFREAGFKLKMSKCKWGRSSVPFLGHIVTPAGLLPNPEKIKSVLRIKLLKDVAEVRAFLGLAGYFRRFVIDFAEIAAPLTALLSADPFTWTPECDRALDTLKRRLVSPPVLAHPDFDLPFSIWVDASHIAVGAVLMQKQQGKNRVIAYASQSLSKAQAKWINKDSGISEIECYGVVWATRKFRPYIDRRHFTLYTDHEALTWLFNTGTRSGNHKLARWAMELQGLDYTVVHKPGELNGAADGLSRLACPILTRSRARHAQTSLDNDGARAMEEAVLTRRQHHHSSSRARSARFNTPDPPTRDPEPRGKGPSTNSTVELFNARGRPTARLYNEQGSDPEISAIRAYLEDGAVPIDPRLHKRVTRNGHQFTIRQGIVCRFVTIETPLRNSELAVVPMIPGSMIEEVLRTSHCSPFAGHLGFNKTRERIRRTAYWTDWIQDCKDFVIMCPDCNKAKGGRPLRQGPMKRMPIYDLKGPFDLMVVDALGPLPTTENGNKYILVFGDYFTRWIEAFPVPDLKTSTFTGTLIDEVLCRFGVPNRLLSDRGSNFISELAETMYTTLGIHKLTSAPYHPQSQGLVEHSNHTIIQMLKIFVNDHHTDWDTYLPRLLFAYRTSYQETLGDSPYFCLFGRDPTLPLDLAFLNSGPSWKSDDLPKYKRRLASSWRLTRSLVEKQLVAGQNKSARARTDRKPIEFEEQSLVWLYKYFSKSTDPSDPRTRKLATHWLSPCRVHRRLGPNTHQIEVPTHPDKLVTVNVDRLKPFRGYYSRPYNDDVPQGDDEQEDLTLDCLPNSSFVDLVSFPDDDVAYTNSGSPIYRIVDKMREPGTRETDYLVEHVDRSKYWTPLSKLSEYRSYIDDYESQLRMDRGLPPLRRSPRFQDLAIEPKNDTLF</sequence>
<dbReference type="Gene3D" id="3.10.10.10">
    <property type="entry name" value="HIV Type 1 Reverse Transcriptase, subunit A, domain 1"/>
    <property type="match status" value="1"/>
</dbReference>
<dbReference type="Gene3D" id="3.30.420.10">
    <property type="entry name" value="Ribonuclease H-like superfamily/Ribonuclease H"/>
    <property type="match status" value="1"/>
</dbReference>
<dbReference type="FunFam" id="3.30.70.270:FF:000020">
    <property type="entry name" value="Transposon Tf2-6 polyprotein-like Protein"/>
    <property type="match status" value="1"/>
</dbReference>
<dbReference type="Pfam" id="PF00078">
    <property type="entry name" value="RVT_1"/>
    <property type="match status" value="1"/>
</dbReference>
<dbReference type="InterPro" id="IPR000477">
    <property type="entry name" value="RT_dom"/>
</dbReference>
<keyword evidence="5" id="KW-0378">Hydrolase</keyword>
<dbReference type="PANTHER" id="PTHR37984">
    <property type="entry name" value="PROTEIN CBG26694"/>
    <property type="match status" value="1"/>
</dbReference>
<evidence type="ECO:0000256" key="5">
    <source>
        <dbReference type="ARBA" id="ARBA00022801"/>
    </source>
</evidence>